<dbReference type="SUPFAM" id="SSF55681">
    <property type="entry name" value="Class II aaRS and biotin synthetases"/>
    <property type="match status" value="1"/>
</dbReference>
<dbReference type="InterPro" id="IPR018164">
    <property type="entry name" value="Ala-tRNA-synth_IIc_N"/>
</dbReference>
<evidence type="ECO:0000259" key="1">
    <source>
        <dbReference type="Pfam" id="PF01411"/>
    </source>
</evidence>
<dbReference type="EMBL" id="DXCX01000099">
    <property type="protein sequence ID" value="HIY74208.1"/>
    <property type="molecule type" value="Genomic_DNA"/>
</dbReference>
<dbReference type="InterPro" id="IPR050058">
    <property type="entry name" value="Ala-tRNA_ligase"/>
</dbReference>
<feature type="non-terminal residue" evidence="2">
    <location>
        <position position="67"/>
    </location>
</feature>
<dbReference type="GO" id="GO:0006419">
    <property type="term" value="P:alanyl-tRNA aminoacylation"/>
    <property type="evidence" value="ECO:0007669"/>
    <property type="project" value="InterPro"/>
</dbReference>
<dbReference type="GO" id="GO:0016740">
    <property type="term" value="F:transferase activity"/>
    <property type="evidence" value="ECO:0007669"/>
    <property type="project" value="UniProtKB-ARBA"/>
</dbReference>
<proteinExistence type="predicted"/>
<dbReference type="Gene3D" id="3.30.930.10">
    <property type="entry name" value="Bira Bifunctional Protein, Domain 2"/>
    <property type="match status" value="1"/>
</dbReference>
<dbReference type="GO" id="GO:0005829">
    <property type="term" value="C:cytosol"/>
    <property type="evidence" value="ECO:0007669"/>
    <property type="project" value="TreeGrafter"/>
</dbReference>
<dbReference type="GO" id="GO:0005524">
    <property type="term" value="F:ATP binding"/>
    <property type="evidence" value="ECO:0007669"/>
    <property type="project" value="InterPro"/>
</dbReference>
<organism evidence="2 3">
    <name type="scientific">Candidatus Intestinimonas merdavium</name>
    <dbReference type="NCBI Taxonomy" id="2838622"/>
    <lineage>
        <taxon>Bacteria</taxon>
        <taxon>Bacillati</taxon>
        <taxon>Bacillota</taxon>
        <taxon>Clostridia</taxon>
        <taxon>Eubacteriales</taxon>
        <taxon>Intestinimonas</taxon>
    </lineage>
</organism>
<evidence type="ECO:0000313" key="2">
    <source>
        <dbReference type="EMBL" id="HIY74208.1"/>
    </source>
</evidence>
<reference evidence="2" key="1">
    <citation type="journal article" date="2021" name="PeerJ">
        <title>Extensive microbial diversity within the chicken gut microbiome revealed by metagenomics and culture.</title>
        <authorList>
            <person name="Gilroy R."/>
            <person name="Ravi A."/>
            <person name="Getino M."/>
            <person name="Pursley I."/>
            <person name="Horton D.L."/>
            <person name="Alikhan N.F."/>
            <person name="Baker D."/>
            <person name="Gharbi K."/>
            <person name="Hall N."/>
            <person name="Watson M."/>
            <person name="Adriaenssens E.M."/>
            <person name="Foster-Nyarko E."/>
            <person name="Jarju S."/>
            <person name="Secka A."/>
            <person name="Antonio M."/>
            <person name="Oren A."/>
            <person name="Chaudhuri R.R."/>
            <person name="La Ragione R."/>
            <person name="Hildebrand F."/>
            <person name="Pallen M.J."/>
        </authorList>
    </citation>
    <scope>NUCLEOTIDE SEQUENCE</scope>
    <source>
        <strain evidence="2">CHK33-7979</strain>
    </source>
</reference>
<dbReference type="GO" id="GO:0002161">
    <property type="term" value="F:aminoacyl-tRNA deacylase activity"/>
    <property type="evidence" value="ECO:0007669"/>
    <property type="project" value="TreeGrafter"/>
</dbReference>
<dbReference type="Proteomes" id="UP000886824">
    <property type="component" value="Unassembled WGS sequence"/>
</dbReference>
<accession>A0A9D1Z544</accession>
<dbReference type="Pfam" id="PF01411">
    <property type="entry name" value="tRNA-synt_2c"/>
    <property type="match status" value="1"/>
</dbReference>
<gene>
    <name evidence="2" type="ORF">H9826_09605</name>
</gene>
<name>A0A9D1Z544_9FIRM</name>
<dbReference type="InterPro" id="IPR045864">
    <property type="entry name" value="aa-tRNA-synth_II/BPL/LPL"/>
</dbReference>
<sequence>MHKNYGLNELREMFLSFFETKGHLRLPSFSLIPQNDASLLLINSGMAPMKPWFTGEQEHPRHRVTTC</sequence>
<reference evidence="2" key="2">
    <citation type="submission" date="2021-04" db="EMBL/GenBank/DDBJ databases">
        <authorList>
            <person name="Gilroy R."/>
        </authorList>
    </citation>
    <scope>NUCLEOTIDE SEQUENCE</scope>
    <source>
        <strain evidence="2">CHK33-7979</strain>
    </source>
</reference>
<dbReference type="GO" id="GO:0140096">
    <property type="term" value="F:catalytic activity, acting on a protein"/>
    <property type="evidence" value="ECO:0007669"/>
    <property type="project" value="UniProtKB-ARBA"/>
</dbReference>
<dbReference type="GO" id="GO:0004813">
    <property type="term" value="F:alanine-tRNA ligase activity"/>
    <property type="evidence" value="ECO:0007669"/>
    <property type="project" value="InterPro"/>
</dbReference>
<dbReference type="AlphaFoldDB" id="A0A9D1Z544"/>
<evidence type="ECO:0000313" key="3">
    <source>
        <dbReference type="Proteomes" id="UP000886824"/>
    </source>
</evidence>
<feature type="domain" description="Alanyl-tRNA synthetase class IIc N-terminal" evidence="1">
    <location>
        <begin position="9"/>
        <end position="66"/>
    </location>
</feature>
<protein>
    <recommendedName>
        <fullName evidence="1">Alanyl-tRNA synthetase class IIc N-terminal domain-containing protein</fullName>
    </recommendedName>
</protein>
<comment type="caution">
    <text evidence="2">The sequence shown here is derived from an EMBL/GenBank/DDBJ whole genome shotgun (WGS) entry which is preliminary data.</text>
</comment>
<dbReference type="PANTHER" id="PTHR11777">
    <property type="entry name" value="ALANYL-TRNA SYNTHETASE"/>
    <property type="match status" value="1"/>
</dbReference>
<dbReference type="PANTHER" id="PTHR11777:SF9">
    <property type="entry name" value="ALANINE--TRNA LIGASE, CYTOPLASMIC"/>
    <property type="match status" value="1"/>
</dbReference>